<reference evidence="1 2" key="1">
    <citation type="journal article" date="2016" name="Nat. Commun.">
        <title>Ectomycorrhizal ecology is imprinted in the genome of the dominant symbiotic fungus Cenococcum geophilum.</title>
        <authorList>
            <consortium name="DOE Joint Genome Institute"/>
            <person name="Peter M."/>
            <person name="Kohler A."/>
            <person name="Ohm R.A."/>
            <person name="Kuo A."/>
            <person name="Krutzmann J."/>
            <person name="Morin E."/>
            <person name="Arend M."/>
            <person name="Barry K.W."/>
            <person name="Binder M."/>
            <person name="Choi C."/>
            <person name="Clum A."/>
            <person name="Copeland A."/>
            <person name="Grisel N."/>
            <person name="Haridas S."/>
            <person name="Kipfer T."/>
            <person name="LaButti K."/>
            <person name="Lindquist E."/>
            <person name="Lipzen A."/>
            <person name="Maire R."/>
            <person name="Meier B."/>
            <person name="Mihaltcheva S."/>
            <person name="Molinier V."/>
            <person name="Murat C."/>
            <person name="Poggeler S."/>
            <person name="Quandt C.A."/>
            <person name="Sperisen C."/>
            <person name="Tritt A."/>
            <person name="Tisserant E."/>
            <person name="Crous P.W."/>
            <person name="Henrissat B."/>
            <person name="Nehls U."/>
            <person name="Egli S."/>
            <person name="Spatafora J.W."/>
            <person name="Grigoriev I.V."/>
            <person name="Martin F.M."/>
        </authorList>
    </citation>
    <scope>NUCLEOTIDE SEQUENCE [LARGE SCALE GENOMIC DNA]</scope>
    <source>
        <strain evidence="1 2">CBS 459.81</strain>
    </source>
</reference>
<dbReference type="AlphaFoldDB" id="A0A8E2DX62"/>
<protein>
    <submittedName>
        <fullName evidence="1">Uncharacterized protein</fullName>
    </submittedName>
</protein>
<dbReference type="EMBL" id="KV745890">
    <property type="protein sequence ID" value="OCK73213.1"/>
    <property type="molecule type" value="Genomic_DNA"/>
</dbReference>
<sequence>MTATYLIKSRRDRVKKINSFLPNDYENILGLPNGKNNIESVNKAGARQMVFTHFSHFDSEKDKADARQANQRIIDSAKAMRANQHILSAMEVYTDGGVANVPSEYKKPPRWVQRLYREAAPLVAALTNDRFNQTALNKVKEINERIETNSTEESDWTIRIEQILVHIGYAWEGAQTFDLEKFQISMRILHAISRQHYYPWTYNRPRAPWISKTDLQRYAPDSKEWNNIKKSLALAYTEPDKTYIHEIEDTKDYMDIENVQYNTEDEILEDALENGRENRVIAKTIGVLENGQDTLVIIENDRESLIAAEIIGMLGGGQDALATQGTGQGAPATLGDGWKERATAKTIWK</sequence>
<evidence type="ECO:0000313" key="2">
    <source>
        <dbReference type="Proteomes" id="UP000250266"/>
    </source>
</evidence>
<dbReference type="Proteomes" id="UP000250266">
    <property type="component" value="Unassembled WGS sequence"/>
</dbReference>
<keyword evidence="2" id="KW-1185">Reference proteome</keyword>
<gene>
    <name evidence="1" type="ORF">K432DRAFT_399035</name>
</gene>
<name>A0A8E2DX62_9PEZI</name>
<accession>A0A8E2DX62</accession>
<evidence type="ECO:0000313" key="1">
    <source>
        <dbReference type="EMBL" id="OCK73213.1"/>
    </source>
</evidence>
<proteinExistence type="predicted"/>
<organism evidence="1 2">
    <name type="scientific">Lepidopterella palustris CBS 459.81</name>
    <dbReference type="NCBI Taxonomy" id="1314670"/>
    <lineage>
        <taxon>Eukaryota</taxon>
        <taxon>Fungi</taxon>
        <taxon>Dikarya</taxon>
        <taxon>Ascomycota</taxon>
        <taxon>Pezizomycotina</taxon>
        <taxon>Dothideomycetes</taxon>
        <taxon>Pleosporomycetidae</taxon>
        <taxon>Mytilinidiales</taxon>
        <taxon>Argynnaceae</taxon>
        <taxon>Lepidopterella</taxon>
    </lineage>
</organism>